<reference evidence="2 3" key="1">
    <citation type="journal article" date="2018" name="Front. Plant Sci.">
        <title>Red Clover (Trifolium pratense) and Zigzag Clover (T. medium) - A Picture of Genomic Similarities and Differences.</title>
        <authorList>
            <person name="Dluhosova J."/>
            <person name="Istvanek J."/>
            <person name="Nedelnik J."/>
            <person name="Repkova J."/>
        </authorList>
    </citation>
    <scope>NUCLEOTIDE SEQUENCE [LARGE SCALE GENOMIC DNA]</scope>
    <source>
        <strain evidence="3">cv. 10/8</strain>
        <tissue evidence="2">Leaf</tissue>
    </source>
</reference>
<dbReference type="EMBL" id="LXQA010882044">
    <property type="protein sequence ID" value="MCI75405.1"/>
    <property type="molecule type" value="Genomic_DNA"/>
</dbReference>
<sequence>MQDDYSFHKHILSLLSVEEPVSIDELLGKQEPDAGYLQDGASTNSVQPSPIANQ</sequence>
<proteinExistence type="predicted"/>
<keyword evidence="3" id="KW-1185">Reference proteome</keyword>
<evidence type="ECO:0000313" key="3">
    <source>
        <dbReference type="Proteomes" id="UP000265520"/>
    </source>
</evidence>
<feature type="region of interest" description="Disordered" evidence="1">
    <location>
        <begin position="26"/>
        <end position="54"/>
    </location>
</feature>
<organism evidence="2 3">
    <name type="scientific">Trifolium medium</name>
    <dbReference type="NCBI Taxonomy" id="97028"/>
    <lineage>
        <taxon>Eukaryota</taxon>
        <taxon>Viridiplantae</taxon>
        <taxon>Streptophyta</taxon>
        <taxon>Embryophyta</taxon>
        <taxon>Tracheophyta</taxon>
        <taxon>Spermatophyta</taxon>
        <taxon>Magnoliopsida</taxon>
        <taxon>eudicotyledons</taxon>
        <taxon>Gunneridae</taxon>
        <taxon>Pentapetalae</taxon>
        <taxon>rosids</taxon>
        <taxon>fabids</taxon>
        <taxon>Fabales</taxon>
        <taxon>Fabaceae</taxon>
        <taxon>Papilionoideae</taxon>
        <taxon>50 kb inversion clade</taxon>
        <taxon>NPAAA clade</taxon>
        <taxon>Hologalegina</taxon>
        <taxon>IRL clade</taxon>
        <taxon>Trifolieae</taxon>
        <taxon>Trifolium</taxon>
    </lineage>
</organism>
<dbReference type="Proteomes" id="UP000265520">
    <property type="component" value="Unassembled WGS sequence"/>
</dbReference>
<evidence type="ECO:0000313" key="2">
    <source>
        <dbReference type="EMBL" id="MCI75405.1"/>
    </source>
</evidence>
<feature type="non-terminal residue" evidence="2">
    <location>
        <position position="54"/>
    </location>
</feature>
<name>A0A392UUD7_9FABA</name>
<feature type="compositionally biased region" description="Polar residues" evidence="1">
    <location>
        <begin position="40"/>
        <end position="54"/>
    </location>
</feature>
<protein>
    <submittedName>
        <fullName evidence="2">Uncharacterized protein</fullName>
    </submittedName>
</protein>
<comment type="caution">
    <text evidence="2">The sequence shown here is derived from an EMBL/GenBank/DDBJ whole genome shotgun (WGS) entry which is preliminary data.</text>
</comment>
<evidence type="ECO:0000256" key="1">
    <source>
        <dbReference type="SAM" id="MobiDB-lite"/>
    </source>
</evidence>
<accession>A0A392UUD7</accession>
<dbReference type="AlphaFoldDB" id="A0A392UUD7"/>